<dbReference type="PRINTS" id="PR00723">
    <property type="entry name" value="SUBTILISIN"/>
</dbReference>
<name>A0A7L4ZJU1_9FLAO</name>
<dbReference type="GO" id="GO:0004252">
    <property type="term" value="F:serine-type endopeptidase activity"/>
    <property type="evidence" value="ECO:0007669"/>
    <property type="project" value="UniProtKB-UniRule"/>
</dbReference>
<dbReference type="SUPFAM" id="SSF52743">
    <property type="entry name" value="Subtilisin-like"/>
    <property type="match status" value="1"/>
</dbReference>
<evidence type="ECO:0000313" key="8">
    <source>
        <dbReference type="EMBL" id="QHI36983.1"/>
    </source>
</evidence>
<dbReference type="Pfam" id="PF00082">
    <property type="entry name" value="Peptidase_S8"/>
    <property type="match status" value="1"/>
</dbReference>
<keyword evidence="4 5" id="KW-0720">Serine protease</keyword>
<dbReference type="GO" id="GO:0006508">
    <property type="term" value="P:proteolysis"/>
    <property type="evidence" value="ECO:0007669"/>
    <property type="project" value="UniProtKB-KW"/>
</dbReference>
<dbReference type="InterPro" id="IPR036852">
    <property type="entry name" value="Peptidase_S8/S53_dom_sf"/>
</dbReference>
<dbReference type="Proteomes" id="UP000464657">
    <property type="component" value="Chromosome"/>
</dbReference>
<organism evidence="8 9">
    <name type="scientific">Kordia antarctica</name>
    <dbReference type="NCBI Taxonomy" id="1218801"/>
    <lineage>
        <taxon>Bacteria</taxon>
        <taxon>Pseudomonadati</taxon>
        <taxon>Bacteroidota</taxon>
        <taxon>Flavobacteriia</taxon>
        <taxon>Flavobacteriales</taxon>
        <taxon>Flavobacteriaceae</taxon>
        <taxon>Kordia</taxon>
    </lineage>
</organism>
<evidence type="ECO:0000256" key="3">
    <source>
        <dbReference type="ARBA" id="ARBA00022801"/>
    </source>
</evidence>
<evidence type="ECO:0000256" key="1">
    <source>
        <dbReference type="ARBA" id="ARBA00011073"/>
    </source>
</evidence>
<dbReference type="EMBL" id="CP019288">
    <property type="protein sequence ID" value="QHI36983.1"/>
    <property type="molecule type" value="Genomic_DNA"/>
</dbReference>
<feature type="active site" description="Charge relay system" evidence="5">
    <location>
        <position position="300"/>
    </location>
</feature>
<gene>
    <name evidence="8" type="primary">wprA_1</name>
    <name evidence="8" type="ORF">IMCC3317_23540</name>
</gene>
<feature type="signal peptide" evidence="6">
    <location>
        <begin position="1"/>
        <end position="23"/>
    </location>
</feature>
<feature type="domain" description="Peptidase S8/S53" evidence="7">
    <location>
        <begin position="72"/>
        <end position="499"/>
    </location>
</feature>
<dbReference type="EC" id="3.4.21.-" evidence="8"/>
<evidence type="ECO:0000256" key="4">
    <source>
        <dbReference type="ARBA" id="ARBA00022825"/>
    </source>
</evidence>
<dbReference type="Gene3D" id="3.40.50.200">
    <property type="entry name" value="Peptidase S8/S53 domain"/>
    <property type="match status" value="2"/>
</dbReference>
<evidence type="ECO:0000313" key="9">
    <source>
        <dbReference type="Proteomes" id="UP000464657"/>
    </source>
</evidence>
<dbReference type="AlphaFoldDB" id="A0A7L4ZJU1"/>
<dbReference type="PROSITE" id="PS51892">
    <property type="entry name" value="SUBTILASE"/>
    <property type="match status" value="1"/>
</dbReference>
<protein>
    <submittedName>
        <fullName evidence="8">Cell wall-associated protease</fullName>
        <ecNumber evidence="8">3.4.21.-</ecNumber>
    </submittedName>
</protein>
<dbReference type="InterPro" id="IPR051048">
    <property type="entry name" value="Peptidase_S8/S53_subtilisin"/>
</dbReference>
<keyword evidence="6" id="KW-0732">Signal</keyword>
<evidence type="ECO:0000256" key="6">
    <source>
        <dbReference type="SAM" id="SignalP"/>
    </source>
</evidence>
<keyword evidence="9" id="KW-1185">Reference proteome</keyword>
<dbReference type="InterPro" id="IPR000209">
    <property type="entry name" value="Peptidase_S8/S53_dom"/>
</dbReference>
<dbReference type="InterPro" id="IPR015500">
    <property type="entry name" value="Peptidase_S8_subtilisin-rel"/>
</dbReference>
<dbReference type="PROSITE" id="PS51257">
    <property type="entry name" value="PROKAR_LIPOPROTEIN"/>
    <property type="match status" value="1"/>
</dbReference>
<dbReference type="PANTHER" id="PTHR43399:SF4">
    <property type="entry name" value="CELL WALL-ASSOCIATED PROTEASE"/>
    <property type="match status" value="1"/>
</dbReference>
<feature type="active site" description="Charge relay system" evidence="5">
    <location>
        <position position="467"/>
    </location>
</feature>
<feature type="active site" description="Charge relay system" evidence="5">
    <location>
        <position position="79"/>
    </location>
</feature>
<feature type="chain" id="PRO_5029645400" evidence="6">
    <location>
        <begin position="24"/>
        <end position="556"/>
    </location>
</feature>
<proteinExistence type="inferred from homology"/>
<comment type="similarity">
    <text evidence="1 5">Belongs to the peptidase S8 family.</text>
</comment>
<dbReference type="PANTHER" id="PTHR43399">
    <property type="entry name" value="SUBTILISIN-RELATED"/>
    <property type="match status" value="1"/>
</dbReference>
<reference evidence="8 9" key="1">
    <citation type="journal article" date="2013" name="Int. J. Syst. Evol. Microbiol.">
        <title>Kordia antarctica sp. nov., isolated from Antarctic seawater.</title>
        <authorList>
            <person name="Baek K."/>
            <person name="Choi A."/>
            <person name="Kang I."/>
            <person name="Lee K."/>
            <person name="Cho J.C."/>
        </authorList>
    </citation>
    <scope>NUCLEOTIDE SEQUENCE [LARGE SCALE GENOMIC DNA]</scope>
    <source>
        <strain evidence="8 9">IMCC3317</strain>
    </source>
</reference>
<accession>A0A7L4ZJU1</accession>
<keyword evidence="2 5" id="KW-0645">Protease</keyword>
<dbReference type="KEGG" id="kan:IMCC3317_23540"/>
<evidence type="ECO:0000256" key="5">
    <source>
        <dbReference type="PROSITE-ProRule" id="PRU01240"/>
    </source>
</evidence>
<evidence type="ECO:0000259" key="7">
    <source>
        <dbReference type="Pfam" id="PF00082"/>
    </source>
</evidence>
<sequence length="556" mass="63623">MCKLCLKMFSLLLLLFVSCKTKSNIIKNTLFESKRAYIYEEFWHFKDILKDSVPGISLDIAYDLIKRKKGVATIVAVIDTELDISHEDLKNRIWINEDEIPNNGIDDDNNGYVDDIHGWNYVGSTEKDNIPYGFYEYVRIINNFDSIYRDVIHLSDIEKSQRESFKKYQKAFEAYHFKLESTRANVKRYEMVKQRYLNAKKITNQYISDILNTSQLQLDSLKNIISNSDHKKAIQRFNDFKKYGVTESWIDNKIKFQQEIINYKLNFHFKERYLINDDPNDLYDFPYGNNNIQGTTGISHSTKVSSVIAATRNDTLAEGINDKVKIMPLSISVSASEHDKDIALAIRYAVDNGAKVINMSIGKNFSLYPEWVYEALKYAEKHDVLVVTSSGNDGSNLDKVNNFPNDAIGGKEFINNFLKVGNTSYRVDSMFVYSSSNYGKKEVDIFAPGTKITCINRWKKISDTGTSLSSAVVSGIASLLFSYYPNLTAVEVKKIIMESGVSYDMMVLKPYPNGEKRDPKKVPFSSLSKSGKIVNAYNALLMAEEVSKKKKKKRKK</sequence>
<evidence type="ECO:0000256" key="2">
    <source>
        <dbReference type="ARBA" id="ARBA00022670"/>
    </source>
</evidence>
<keyword evidence="3 5" id="KW-0378">Hydrolase</keyword>